<feature type="domain" description="Thioredoxin" evidence="3">
    <location>
        <begin position="11"/>
        <end position="144"/>
    </location>
</feature>
<evidence type="ECO:0000256" key="1">
    <source>
        <dbReference type="ARBA" id="ARBA00023284"/>
    </source>
</evidence>
<sequence length="410" mass="46722">MMKSILANTLLYIGLILSPLLASAEDGVQFFEGSWKALLQLAREQNKPIFVDVYTDWCPPCKRMDQEVLPLAAVGAVYNKAFINYKLNAERGEGIKLVKQYEVHAYPTYLYLTPEGVLLARVVDYQEPDTFMAYAHDAVAKNREQVLAKMDKQFEGGNRDPHFLKTYIIQKKDLGLDNSLAFDAYIKAQSSTERENPANIDFIRDNLNHAKGAAFDLLLKTYPTVDQTRRQKLAPVLFNLLTDAASAALKENRLQEIPSFFNQVDVLKQQLSSKQQGHLYLLQLRYAQRAKDTEIAKKAGYAFVANSMDITTDSIQAEDKRRYTALMQPYYSGERDSTEITAEDKVLAQKIYTGEICVYLYEASNTFDMVLNNGDPALKDALRWAERLSQLRPNNPQFNQLIDRIKQKIN</sequence>
<feature type="chain" id="PRO_5046476605" evidence="2">
    <location>
        <begin position="25"/>
        <end position="410"/>
    </location>
</feature>
<comment type="caution">
    <text evidence="4">The sequence shown here is derived from an EMBL/GenBank/DDBJ whole genome shotgun (WGS) entry which is preliminary data.</text>
</comment>
<keyword evidence="5" id="KW-1185">Reference proteome</keyword>
<dbReference type="PROSITE" id="PS00194">
    <property type="entry name" value="THIOREDOXIN_1"/>
    <property type="match status" value="1"/>
</dbReference>
<keyword evidence="1" id="KW-0676">Redox-active center</keyword>
<dbReference type="InterPro" id="IPR017937">
    <property type="entry name" value="Thioredoxin_CS"/>
</dbReference>
<dbReference type="CDD" id="cd02947">
    <property type="entry name" value="TRX_family"/>
    <property type="match status" value="1"/>
</dbReference>
<evidence type="ECO:0000256" key="2">
    <source>
        <dbReference type="SAM" id="SignalP"/>
    </source>
</evidence>
<dbReference type="EMBL" id="JBHLWO010000002">
    <property type="protein sequence ID" value="MFC0320623.1"/>
    <property type="molecule type" value="Genomic_DNA"/>
</dbReference>
<evidence type="ECO:0000313" key="4">
    <source>
        <dbReference type="EMBL" id="MFC0320623.1"/>
    </source>
</evidence>
<organism evidence="4 5">
    <name type="scientific">Olivibacter oleidegradans</name>
    <dbReference type="NCBI Taxonomy" id="760123"/>
    <lineage>
        <taxon>Bacteria</taxon>
        <taxon>Pseudomonadati</taxon>
        <taxon>Bacteroidota</taxon>
        <taxon>Sphingobacteriia</taxon>
        <taxon>Sphingobacteriales</taxon>
        <taxon>Sphingobacteriaceae</taxon>
        <taxon>Olivibacter</taxon>
    </lineage>
</organism>
<name>A0ABV6HRT1_9SPHI</name>
<dbReference type="InterPro" id="IPR013766">
    <property type="entry name" value="Thioredoxin_domain"/>
</dbReference>
<proteinExistence type="predicted"/>
<dbReference type="SUPFAM" id="SSF52833">
    <property type="entry name" value="Thioredoxin-like"/>
    <property type="match status" value="1"/>
</dbReference>
<protein>
    <submittedName>
        <fullName evidence="4">Thioredoxin family protein</fullName>
    </submittedName>
</protein>
<dbReference type="PROSITE" id="PS51352">
    <property type="entry name" value="THIOREDOXIN_2"/>
    <property type="match status" value="1"/>
</dbReference>
<gene>
    <name evidence="4" type="ORF">ACFFI0_20025</name>
</gene>
<dbReference type="Pfam" id="PF13899">
    <property type="entry name" value="Thioredoxin_7"/>
    <property type="match status" value="1"/>
</dbReference>
<evidence type="ECO:0000313" key="5">
    <source>
        <dbReference type="Proteomes" id="UP001589774"/>
    </source>
</evidence>
<reference evidence="4 5" key="1">
    <citation type="submission" date="2024-09" db="EMBL/GenBank/DDBJ databases">
        <authorList>
            <person name="Sun Q."/>
            <person name="Mori K."/>
        </authorList>
    </citation>
    <scope>NUCLEOTIDE SEQUENCE [LARGE SCALE GENOMIC DNA]</scope>
    <source>
        <strain evidence="4 5">CCM 7765</strain>
    </source>
</reference>
<feature type="signal peptide" evidence="2">
    <location>
        <begin position="1"/>
        <end position="24"/>
    </location>
</feature>
<accession>A0ABV6HRT1</accession>
<dbReference type="InterPro" id="IPR036249">
    <property type="entry name" value="Thioredoxin-like_sf"/>
</dbReference>
<keyword evidence="2" id="KW-0732">Signal</keyword>
<dbReference type="RefSeq" id="WP_149106058.1">
    <property type="nucleotide sequence ID" value="NZ_JBHLWO010000002.1"/>
</dbReference>
<dbReference type="Gene3D" id="3.40.30.10">
    <property type="entry name" value="Glutaredoxin"/>
    <property type="match status" value="1"/>
</dbReference>
<evidence type="ECO:0000259" key="3">
    <source>
        <dbReference type="PROSITE" id="PS51352"/>
    </source>
</evidence>
<dbReference type="Proteomes" id="UP001589774">
    <property type="component" value="Unassembled WGS sequence"/>
</dbReference>